<sequence length="221" mass="23591">MDTKGFPKPINDTQRDFLRLCELGGGARGGPPRGKALEVLRASGKSLNMLAHAEAQTHLAAYPGANPWHLCFAIGLSWGHLARLDVDFTGAVAGVLANWNSGDLAAAKSFHMERGPEPIEQSLRGAHNLFGRVILPKTLPSTLDRLDTAQQRWISPILTGSDRPRYIGNWNATAMFMAALFAQPSLAALQTEPRPMLPPGVVSVNEVEIRGGVGAAIGQAA</sequence>
<accession>H1KBS9</accession>
<reference evidence="1 2" key="1">
    <citation type="submission" date="2011-09" db="EMBL/GenBank/DDBJ databases">
        <title>The draft genome of Methylobacterium extorquens DSM 13060.</title>
        <authorList>
            <consortium name="US DOE Joint Genome Institute (JGI-PGF)"/>
            <person name="Lucas S."/>
            <person name="Han J."/>
            <person name="Lapidus A."/>
            <person name="Cheng J.-F."/>
            <person name="Goodwin L."/>
            <person name="Pitluck S."/>
            <person name="Peters L."/>
            <person name="Land M.L."/>
            <person name="Hauser L."/>
            <person name="Koskimaki J."/>
            <person name="Halonen O."/>
            <person name="Pirttila A."/>
            <person name="Frank C."/>
            <person name="Woyke T.J."/>
        </authorList>
    </citation>
    <scope>NUCLEOTIDE SEQUENCE [LARGE SCALE GENOMIC DNA]</scope>
    <source>
        <strain evidence="1 2">DSM 13060</strain>
    </source>
</reference>
<dbReference type="AlphaFoldDB" id="H1KBS9"/>
<gene>
    <name evidence="1" type="ORF">MetexDRAFT_0091</name>
</gene>
<name>H1KBS9_METEX</name>
<comment type="caution">
    <text evidence="1">The sequence shown here is derived from an EMBL/GenBank/DDBJ whole genome shotgun (WGS) entry which is preliminary data.</text>
</comment>
<protein>
    <submittedName>
        <fullName evidence="1">Uncharacterized protein</fullName>
    </submittedName>
</protein>
<organism evidence="1 2">
    <name type="scientific">Methylorubrum extorquens DSM 13060</name>
    <dbReference type="NCBI Taxonomy" id="882800"/>
    <lineage>
        <taxon>Bacteria</taxon>
        <taxon>Pseudomonadati</taxon>
        <taxon>Pseudomonadota</taxon>
        <taxon>Alphaproteobacteria</taxon>
        <taxon>Hyphomicrobiales</taxon>
        <taxon>Methylobacteriaceae</taxon>
        <taxon>Methylorubrum</taxon>
    </lineage>
</organism>
<evidence type="ECO:0000313" key="2">
    <source>
        <dbReference type="Proteomes" id="UP000004382"/>
    </source>
</evidence>
<evidence type="ECO:0000313" key="1">
    <source>
        <dbReference type="EMBL" id="EHP95099.1"/>
    </source>
</evidence>
<proteinExistence type="predicted"/>
<dbReference type="Proteomes" id="UP000004382">
    <property type="component" value="Unassembled WGS sequence"/>
</dbReference>
<dbReference type="EMBL" id="AGJK01000001">
    <property type="protein sequence ID" value="EHP95099.1"/>
    <property type="molecule type" value="Genomic_DNA"/>
</dbReference>
<dbReference type="RefSeq" id="WP_003596081.1">
    <property type="nucleotide sequence ID" value="NZ_AGJK01000001.1"/>
</dbReference>